<dbReference type="Pfam" id="PF20072">
    <property type="entry name" value="DUF6468"/>
    <property type="match status" value="1"/>
</dbReference>
<dbReference type="AlphaFoldDB" id="A0A318TNG5"/>
<evidence type="ECO:0000313" key="4">
    <source>
        <dbReference type="Proteomes" id="UP000248148"/>
    </source>
</evidence>
<feature type="transmembrane region" description="Helical" evidence="1">
    <location>
        <begin position="6"/>
        <end position="26"/>
    </location>
</feature>
<sequence length="178" mass="18470">MSHSFGIAIESLVAALLVLTIGYCMVLNKRLKRLKADEHSLKATIAELITATEIAERAIGGLKITVRDVNDNLRTQIAAANELSDELGKQLAEGDNVIRRLSKIVTAARPVTESDLTSLAPAPVVSSPLSVAPHAAVPLSVAPLSAAPLSAAPLSPAKAVAAAAQAFAERRRIDGLAA</sequence>
<keyword evidence="1" id="KW-1133">Transmembrane helix</keyword>
<dbReference type="Proteomes" id="UP000248148">
    <property type="component" value="Unassembled WGS sequence"/>
</dbReference>
<keyword evidence="1" id="KW-0472">Membrane</keyword>
<evidence type="ECO:0000313" key="3">
    <source>
        <dbReference type="EMBL" id="PYF00163.1"/>
    </source>
</evidence>
<accession>A0A318TNG5</accession>
<keyword evidence="1" id="KW-0812">Transmembrane</keyword>
<protein>
    <recommendedName>
        <fullName evidence="2">DUF6468 domain-containing protein</fullName>
    </recommendedName>
</protein>
<evidence type="ECO:0000259" key="2">
    <source>
        <dbReference type="Pfam" id="PF20072"/>
    </source>
</evidence>
<dbReference type="RefSeq" id="WP_110782340.1">
    <property type="nucleotide sequence ID" value="NZ_QJTI01000027.1"/>
</dbReference>
<dbReference type="EMBL" id="QJTI01000027">
    <property type="protein sequence ID" value="PYF00163.1"/>
    <property type="molecule type" value="Genomic_DNA"/>
</dbReference>
<proteinExistence type="predicted"/>
<name>A0A318TNG5_9BRAD</name>
<organism evidence="3 4">
    <name type="scientific">Rhodopseudomonas faecalis</name>
    <dbReference type="NCBI Taxonomy" id="99655"/>
    <lineage>
        <taxon>Bacteria</taxon>
        <taxon>Pseudomonadati</taxon>
        <taxon>Pseudomonadota</taxon>
        <taxon>Alphaproteobacteria</taxon>
        <taxon>Hyphomicrobiales</taxon>
        <taxon>Nitrobacteraceae</taxon>
        <taxon>Rhodopseudomonas</taxon>
    </lineage>
</organism>
<evidence type="ECO:0000256" key="1">
    <source>
        <dbReference type="SAM" id="Phobius"/>
    </source>
</evidence>
<gene>
    <name evidence="3" type="ORF">BJ122_12722</name>
</gene>
<comment type="caution">
    <text evidence="3">The sequence shown here is derived from an EMBL/GenBank/DDBJ whole genome shotgun (WGS) entry which is preliminary data.</text>
</comment>
<keyword evidence="4" id="KW-1185">Reference proteome</keyword>
<reference evidence="3 4" key="1">
    <citation type="submission" date="2018-06" db="EMBL/GenBank/DDBJ databases">
        <title>Genomic Encyclopedia of Archaeal and Bacterial Type Strains, Phase II (KMG-II): from individual species to whole genera.</title>
        <authorList>
            <person name="Goeker M."/>
        </authorList>
    </citation>
    <scope>NUCLEOTIDE SEQUENCE [LARGE SCALE GENOMIC DNA]</scope>
    <source>
        <strain evidence="3 4">JCM 11668</strain>
    </source>
</reference>
<dbReference type="InterPro" id="IPR045531">
    <property type="entry name" value="DUF6468"/>
</dbReference>
<dbReference type="OrthoDB" id="8005993at2"/>
<feature type="domain" description="DUF6468" evidence="2">
    <location>
        <begin position="34"/>
        <end position="109"/>
    </location>
</feature>